<dbReference type="SUPFAM" id="SSF141868">
    <property type="entry name" value="EAL domain-like"/>
    <property type="match status" value="1"/>
</dbReference>
<dbReference type="NCBIfam" id="TIGR00254">
    <property type="entry name" value="GGDEF"/>
    <property type="match status" value="1"/>
</dbReference>
<feature type="transmembrane region" description="Helical" evidence="1">
    <location>
        <begin position="143"/>
        <end position="162"/>
    </location>
</feature>
<dbReference type="CDD" id="cd01949">
    <property type="entry name" value="GGDEF"/>
    <property type="match status" value="1"/>
</dbReference>
<keyword evidence="1" id="KW-0472">Membrane</keyword>
<dbReference type="SMART" id="SM00267">
    <property type="entry name" value="GGDEF"/>
    <property type="match status" value="1"/>
</dbReference>
<feature type="transmembrane region" description="Helical" evidence="1">
    <location>
        <begin position="217"/>
        <end position="234"/>
    </location>
</feature>
<reference evidence="4 5" key="1">
    <citation type="submission" date="2020-08" db="EMBL/GenBank/DDBJ databases">
        <title>A Genomic Blueprint of the Chicken Gut Microbiome.</title>
        <authorList>
            <person name="Gilroy R."/>
            <person name="Ravi A."/>
            <person name="Getino M."/>
            <person name="Pursley I."/>
            <person name="Horton D.L."/>
            <person name="Alikhan N.-F."/>
            <person name="Baker D."/>
            <person name="Gharbi K."/>
            <person name="Hall N."/>
            <person name="Watson M."/>
            <person name="Adriaenssens E.M."/>
            <person name="Foster-Nyarko E."/>
            <person name="Jarju S."/>
            <person name="Secka A."/>
            <person name="Antonio M."/>
            <person name="Oren A."/>
            <person name="Chaudhuri R."/>
            <person name="La Ragione R.M."/>
            <person name="Hildebrand F."/>
            <person name="Pallen M.J."/>
        </authorList>
    </citation>
    <scope>NUCLEOTIDE SEQUENCE [LARGE SCALE GENOMIC DNA]</scope>
    <source>
        <strain evidence="4 5">Sa2BVA9</strain>
    </source>
</reference>
<feature type="transmembrane region" description="Helical" evidence="1">
    <location>
        <begin position="79"/>
        <end position="96"/>
    </location>
</feature>
<keyword evidence="1" id="KW-1133">Transmembrane helix</keyword>
<dbReference type="PROSITE" id="PS50883">
    <property type="entry name" value="EAL"/>
    <property type="match status" value="1"/>
</dbReference>
<dbReference type="PROSITE" id="PS50887">
    <property type="entry name" value="GGDEF"/>
    <property type="match status" value="1"/>
</dbReference>
<keyword evidence="5" id="KW-1185">Reference proteome</keyword>
<evidence type="ECO:0000259" key="3">
    <source>
        <dbReference type="PROSITE" id="PS50887"/>
    </source>
</evidence>
<dbReference type="InterPro" id="IPR035919">
    <property type="entry name" value="EAL_sf"/>
</dbReference>
<feature type="domain" description="EAL" evidence="2">
    <location>
        <begin position="453"/>
        <end position="706"/>
    </location>
</feature>
<keyword evidence="1" id="KW-0812">Transmembrane</keyword>
<dbReference type="PANTHER" id="PTHR33121">
    <property type="entry name" value="CYCLIC DI-GMP PHOSPHODIESTERASE PDEF"/>
    <property type="match status" value="1"/>
</dbReference>
<sequence>MNLKNGYHKSIKILLAGLFLCLLTPWMPSSLSSTVNQEFYHLLGLGISLVSMIICLSAYNQSRMRAKGDQTRNGQYFSYVFFAGGMLKLLLFLYYGKITIGYELMVDSADALLIIFMARFICVLCMLFLGFKLPTKNQPFPKWVSYTMGVSYISFLVFILLNKGATEFFLSSSDPWSQTISPIHYVAHASLLIFFVFALAGILFSRKKRCNEINFRLILGVCFCIISQGFILQVQYVQDVFFTFSMMFQLIVYVIFQNTYFNVYIESPLEQQKATREKLDYMAHYDETTGLENRRSLLHYVGGCLEKAEADGALLGLLVINISRFKIINDSLGYRLGDQLLKQTGQRLLDYQGGKEVFSLGGDRYAIVMGQIESVEKLHNRVYEILEHVKEPIFIKERELYITPSAGLSIYPYDGAMPDELLRNANTALYFAKNEGQDFNRYTLSMKKEAQESLQMEHDIRKGLEREEFYLEYQPQIDLATGEVVGVEALVRWNHPMRGRISPVEFIPIAEECGLIVPLGEWVLREACYQNRMWQNQGYKPLTVSVNLSIQQFHEVQLAERIKRILLDTGLDPIYLELEITESTMFDMTQGMKVLESIKKLGVQISIDDFGTGYSSLHYLKNLPIDRLKIDQSFVRELMVDRNNKAIVSTITSMARHLQLKVTAEGVENEEQLLFLQEQHCNDAQGYFFSRPLASTDFESIFLKAIA</sequence>
<organism evidence="4 5">
    <name type="scientific">Paenibacillus gallinarum</name>
    <dbReference type="NCBI Taxonomy" id="2762232"/>
    <lineage>
        <taxon>Bacteria</taxon>
        <taxon>Bacillati</taxon>
        <taxon>Bacillota</taxon>
        <taxon>Bacilli</taxon>
        <taxon>Bacillales</taxon>
        <taxon>Paenibacillaceae</taxon>
        <taxon>Paenibacillus</taxon>
    </lineage>
</organism>
<evidence type="ECO:0000313" key="5">
    <source>
        <dbReference type="Proteomes" id="UP000608071"/>
    </source>
</evidence>
<dbReference type="Pfam" id="PF00563">
    <property type="entry name" value="EAL"/>
    <property type="match status" value="1"/>
</dbReference>
<evidence type="ECO:0000259" key="2">
    <source>
        <dbReference type="PROSITE" id="PS50883"/>
    </source>
</evidence>
<dbReference type="SUPFAM" id="SSF55073">
    <property type="entry name" value="Nucleotide cyclase"/>
    <property type="match status" value="1"/>
</dbReference>
<dbReference type="PANTHER" id="PTHR33121:SF70">
    <property type="entry name" value="SIGNALING PROTEIN YKOW"/>
    <property type="match status" value="1"/>
</dbReference>
<dbReference type="RefSeq" id="WP_191797777.1">
    <property type="nucleotide sequence ID" value="NZ_JACSQL010000001.1"/>
</dbReference>
<feature type="transmembrane region" description="Helical" evidence="1">
    <location>
        <begin position="42"/>
        <end position="59"/>
    </location>
</feature>
<feature type="transmembrane region" description="Helical" evidence="1">
    <location>
        <begin position="182"/>
        <end position="205"/>
    </location>
</feature>
<comment type="caution">
    <text evidence="4">The sequence shown here is derived from an EMBL/GenBank/DDBJ whole genome shotgun (WGS) entry which is preliminary data.</text>
</comment>
<dbReference type="InterPro" id="IPR000160">
    <property type="entry name" value="GGDEF_dom"/>
</dbReference>
<dbReference type="Pfam" id="PF00990">
    <property type="entry name" value="GGDEF"/>
    <property type="match status" value="1"/>
</dbReference>
<dbReference type="InterPro" id="IPR050706">
    <property type="entry name" value="Cyclic-di-GMP_PDE-like"/>
</dbReference>
<gene>
    <name evidence="4" type="ORF">H9647_02190</name>
</gene>
<protein>
    <submittedName>
        <fullName evidence="4">EAL domain-containing protein</fullName>
    </submittedName>
</protein>
<dbReference type="Gene3D" id="3.20.20.450">
    <property type="entry name" value="EAL domain"/>
    <property type="match status" value="1"/>
</dbReference>
<feature type="domain" description="GGDEF" evidence="3">
    <location>
        <begin position="313"/>
        <end position="445"/>
    </location>
</feature>
<accession>A0ABR8STN9</accession>
<evidence type="ECO:0000313" key="4">
    <source>
        <dbReference type="EMBL" id="MBD7966865.1"/>
    </source>
</evidence>
<dbReference type="Gene3D" id="3.30.70.270">
    <property type="match status" value="1"/>
</dbReference>
<proteinExistence type="predicted"/>
<dbReference type="EMBL" id="JACSQL010000001">
    <property type="protein sequence ID" value="MBD7966865.1"/>
    <property type="molecule type" value="Genomic_DNA"/>
</dbReference>
<dbReference type="CDD" id="cd01948">
    <property type="entry name" value="EAL"/>
    <property type="match status" value="1"/>
</dbReference>
<dbReference type="InterPro" id="IPR029787">
    <property type="entry name" value="Nucleotide_cyclase"/>
</dbReference>
<dbReference type="InterPro" id="IPR043128">
    <property type="entry name" value="Rev_trsase/Diguanyl_cyclase"/>
</dbReference>
<name>A0ABR8STN9_9BACL</name>
<dbReference type="Proteomes" id="UP000608071">
    <property type="component" value="Unassembled WGS sequence"/>
</dbReference>
<dbReference type="InterPro" id="IPR001633">
    <property type="entry name" value="EAL_dom"/>
</dbReference>
<evidence type="ECO:0000256" key="1">
    <source>
        <dbReference type="SAM" id="Phobius"/>
    </source>
</evidence>
<feature type="transmembrane region" description="Helical" evidence="1">
    <location>
        <begin position="111"/>
        <end position="131"/>
    </location>
</feature>
<dbReference type="SMART" id="SM00052">
    <property type="entry name" value="EAL"/>
    <property type="match status" value="1"/>
</dbReference>